<keyword evidence="3" id="KW-1185">Reference proteome</keyword>
<evidence type="ECO:0000313" key="2">
    <source>
        <dbReference type="EMBL" id="BCT76208.1"/>
    </source>
</evidence>
<evidence type="ECO:0000256" key="1">
    <source>
        <dbReference type="SAM" id="MobiDB-lite"/>
    </source>
</evidence>
<protein>
    <submittedName>
        <fullName evidence="2">Uncharacterized protein</fullName>
    </submittedName>
</protein>
<feature type="compositionally biased region" description="Low complexity" evidence="1">
    <location>
        <begin position="1"/>
        <end position="18"/>
    </location>
</feature>
<name>A0ABM7PVC4_SINCY</name>
<evidence type="ECO:0000313" key="3">
    <source>
        <dbReference type="Proteomes" id="UP001319861"/>
    </source>
</evidence>
<dbReference type="EMBL" id="AP024525">
    <property type="protein sequence ID" value="BCT76208.1"/>
    <property type="molecule type" value="Genomic_DNA"/>
</dbReference>
<dbReference type="RefSeq" id="WP_229232841.1">
    <property type="nucleotide sequence ID" value="NZ_AP024525.1"/>
</dbReference>
<organism evidence="2 3">
    <name type="scientific">Sinomonas cyclohexanicum</name>
    <name type="common">Corynebacterium cyclohexanicum</name>
    <dbReference type="NCBI Taxonomy" id="322009"/>
    <lineage>
        <taxon>Bacteria</taxon>
        <taxon>Bacillati</taxon>
        <taxon>Actinomycetota</taxon>
        <taxon>Actinomycetes</taxon>
        <taxon>Micrococcales</taxon>
        <taxon>Micrococcaceae</taxon>
        <taxon>Sinomonas</taxon>
    </lineage>
</organism>
<feature type="region of interest" description="Disordered" evidence="1">
    <location>
        <begin position="1"/>
        <end position="39"/>
    </location>
</feature>
<reference evidence="2 3" key="1">
    <citation type="journal article" date="2021" name="J. Biosci. Bioeng.">
        <title>Identification and characterization of a chc gene cluster responsible for the aromatization pathway of cyclohexanecarboxylate degradation in Sinomonas cyclohexanicum ATCC 51369.</title>
        <authorList>
            <person name="Yamamoto T."/>
            <person name="Hasegawa Y."/>
            <person name="Lau P.C.K."/>
            <person name="Iwaki H."/>
        </authorList>
    </citation>
    <scope>NUCLEOTIDE SEQUENCE [LARGE SCALE GENOMIC DNA]</scope>
    <source>
        <strain evidence="2 3">ATCC 51369</strain>
    </source>
</reference>
<sequence>MSTTPEEPTAPEFAAPSSIPAPPNSPMMASEPDDAAPPRRRHAWLRPAAGALGCVVLGGVLGFGVAQIEWPAAHPIEDALKTCAVENSAYFELGDEGTSLTIETVGSKKSYGAKISDVNCVLRELKTPDSTISRMGQTRALDGRQTATWHGYSASWGYHPEDGMNLVVETAPSR</sequence>
<proteinExistence type="predicted"/>
<dbReference type="Proteomes" id="UP001319861">
    <property type="component" value="Chromosome"/>
</dbReference>
<accession>A0ABM7PVC4</accession>
<gene>
    <name evidence="2" type="ORF">SCMU_20500</name>
</gene>